<reference evidence="1 2" key="1">
    <citation type="journal article" date="2018" name="Front. Plant Sci.">
        <title>Red Clover (Trifolium pratense) and Zigzag Clover (T. medium) - A Picture of Genomic Similarities and Differences.</title>
        <authorList>
            <person name="Dluhosova J."/>
            <person name="Istvanek J."/>
            <person name="Nedelnik J."/>
            <person name="Repkova J."/>
        </authorList>
    </citation>
    <scope>NUCLEOTIDE SEQUENCE [LARGE SCALE GENOMIC DNA]</scope>
    <source>
        <strain evidence="2">cv. 10/8</strain>
        <tissue evidence="1">Leaf</tissue>
    </source>
</reference>
<proteinExistence type="predicted"/>
<name>A0A392SS97_9FABA</name>
<feature type="non-terminal residue" evidence="1">
    <location>
        <position position="1"/>
    </location>
</feature>
<organism evidence="1 2">
    <name type="scientific">Trifolium medium</name>
    <dbReference type="NCBI Taxonomy" id="97028"/>
    <lineage>
        <taxon>Eukaryota</taxon>
        <taxon>Viridiplantae</taxon>
        <taxon>Streptophyta</taxon>
        <taxon>Embryophyta</taxon>
        <taxon>Tracheophyta</taxon>
        <taxon>Spermatophyta</taxon>
        <taxon>Magnoliopsida</taxon>
        <taxon>eudicotyledons</taxon>
        <taxon>Gunneridae</taxon>
        <taxon>Pentapetalae</taxon>
        <taxon>rosids</taxon>
        <taxon>fabids</taxon>
        <taxon>Fabales</taxon>
        <taxon>Fabaceae</taxon>
        <taxon>Papilionoideae</taxon>
        <taxon>50 kb inversion clade</taxon>
        <taxon>NPAAA clade</taxon>
        <taxon>Hologalegina</taxon>
        <taxon>IRL clade</taxon>
        <taxon>Trifolieae</taxon>
        <taxon>Trifolium</taxon>
    </lineage>
</organism>
<dbReference type="AlphaFoldDB" id="A0A392SS97"/>
<sequence>KARKGETKQRVFGLKRLMARQLAKRKKASVAVRPVKQGLLAKRDLPR</sequence>
<comment type="caution">
    <text evidence="1">The sequence shown here is derived from an EMBL/GenBank/DDBJ whole genome shotgun (WGS) entry which is preliminary data.</text>
</comment>
<keyword evidence="2" id="KW-1185">Reference proteome</keyword>
<evidence type="ECO:0000313" key="1">
    <source>
        <dbReference type="EMBL" id="MCI51302.1"/>
    </source>
</evidence>
<dbReference type="EMBL" id="LXQA010429869">
    <property type="protein sequence ID" value="MCI51302.1"/>
    <property type="molecule type" value="Genomic_DNA"/>
</dbReference>
<accession>A0A392SS97</accession>
<protein>
    <submittedName>
        <fullName evidence="1">Uncharacterized protein</fullName>
    </submittedName>
</protein>
<evidence type="ECO:0000313" key="2">
    <source>
        <dbReference type="Proteomes" id="UP000265520"/>
    </source>
</evidence>
<dbReference type="Proteomes" id="UP000265520">
    <property type="component" value="Unassembled WGS sequence"/>
</dbReference>